<sequence length="1719" mass="181193">MTTNPTQPGPSTVTNIITTSGSNTQTLEVTSRDNCRRDRACFAAPPTCNPGAEGSCYFLSTRGVSGNADNYTFEISGESDGYIGAGLSRNSTGQGATVYSCASVDGGLRLIRSTLNNQILTQDNTFIPGSFRGSVIGRKIQCIFSAAGLSSMTRAATTATFVFLVTGSISNGALDSPVNRLATSESVDLSNPNSTDVSVIIPVTNGTASNTTTTSTTSPTSMNLTQTVPPNMITNTTANLNLTHLPNMTSIFPQTNSPNITTNLTQTHPPNVTSIFPPTNSPNITTNLTQTQTPNVTSIFPPTNSPNITTNLTQTQTPNTHPPNVTSIFPPTNSPNITTNLTQTHPPNVTSIFPPTNSPNITTNLTQTHPPNVTSIFPPTNSPNITTNLTQTHPPNVTSIFPPTNSPNITTNLTQTHPPNVTSIFPPTNSPNITTNLTQTHPPNVTSIFPPTNSPNITTNLTQTHPPNVTSIFPPTNSPNITTNLTQTHPPNVTSIFPPTNSPNITTNLTQTHPPNVTSIFPPTNSPNITTNLTQTHPPNVTNIFPPMNSPNITTNLTQTHPPNDITGRDNCRRDRACFSAPPTCNPGAQDSCYFLSTRGVSGNADNYTFELSGESDGYIGAGLSRDSSGQGATVYSCANVNGALRLFRSILNNQILTQDNTFIPGSFRGSLNGRKIQCIFTAAGLNSVTRAATTDPYVFLLTGSVSNGVLDSPVTRLSTNETVNLSNPNSTDVSVIIPTTNATASNTTTSTTTAASANLTQTVPPNTTANLTQTLNPNITTSWTHQPNTTTIVNQTASPNITTGWTHQPNTTTIVNQTANPNITTSWTRQPNITTIGNQTANPNITTGWTHQPNTTTIVNQTANPNITTSWTRQPNITTIGNQTTNPNITTSWTRQPNITTIGNQTANPNITTSWTRQPNITTIGNQTANPNITTSWTRQPNITTIGNQTANPNITTSWTRQPNITTIGNQTANPNITSSWTRPPNITTISNQTANPNITSSWTRPPNITTNLTTARPVNPTSITTPPGSNTVVTIIPDITGRDNCRRDRACFSAPQACNPGAQDSCYFLSTRGVSGDTNNFTFELSGETDGYIGAGLSQDSTGQGAVVYSCANVNGALKFFRSTLNNKILTQDNMFSPGSFRGSLNGRKIQCIFTAAGLNSLTRAATTDPYVFFLTGSVSNGTLDSPVTRLSTNETVNLSNPNSTDVSVIIPTTNATASNTTTSTTTAASANLTQTTQPLNPNITTNLTTTRPVNPTSIITPPGSNTVVTIIPDITGRDNCRRDRACFSAPQACNPGAQDSCYFLSTRGVSGDANNFTFELSGETDGYIGAGLSRDSTGQGATVYSCANVNGALKFFRSTLNNKIMTQDNTFSPGSFRGSVNGKKIQCIFTAAGLNSNTRASTTDPYVFFLTGSVSNGTLDSPVTRLSTNETVNLSNPNSTDVSVIIPTTNTTSSNATASSNTTASSNATASSNTTASSNATASSNTTASSNATASSNTTASSNATASTISNNTVVTKDNCRKDRACFFTPASCDPSSSSSCFFASTRGVNGNSDNLTFELSGDANGYIAVGLSRDNKEGDGDTIYSCVNDNGTAKFIRATLNNTVLTPDKTFNPGSFRGTVKGTRIQCIFVAAGLSTSTRAANTSAFLFFFTGNYTNGTLGSPVTQMFTSSSVDLTNTNSSDVAIITPTTRSNALHHAAYQAALVILSGILAVLLL</sequence>
<reference evidence="2" key="1">
    <citation type="submission" date="2023-08" db="EMBL/GenBank/DDBJ databases">
        <title>Chromosome-level Genome Assembly of mud carp (Cirrhinus molitorella).</title>
        <authorList>
            <person name="Liu H."/>
        </authorList>
    </citation>
    <scope>NUCLEOTIDE SEQUENCE</scope>
    <source>
        <strain evidence="2">Prfri</strain>
        <tissue evidence="2">Muscle</tissue>
    </source>
</reference>
<accession>A0AA88QG27</accession>
<dbReference type="GO" id="GO:0099072">
    <property type="term" value="P:regulation of postsynaptic membrane neurotransmitter receptor levels"/>
    <property type="evidence" value="ECO:0007669"/>
    <property type="project" value="TreeGrafter"/>
</dbReference>
<feature type="region of interest" description="Disordered" evidence="1">
    <location>
        <begin position="1013"/>
        <end position="1032"/>
    </location>
</feature>
<evidence type="ECO:0000313" key="3">
    <source>
        <dbReference type="Proteomes" id="UP001187343"/>
    </source>
</evidence>
<feature type="region of interest" description="Disordered" evidence="1">
    <location>
        <begin position="1239"/>
        <end position="1264"/>
    </location>
</feature>
<dbReference type="GO" id="GO:0009374">
    <property type="term" value="F:biotin binding"/>
    <property type="evidence" value="ECO:0007669"/>
    <property type="project" value="InterPro"/>
</dbReference>
<feature type="compositionally biased region" description="Low complexity" evidence="1">
    <location>
        <begin position="1451"/>
        <end position="1507"/>
    </location>
</feature>
<keyword evidence="3" id="KW-1185">Reference proteome</keyword>
<name>A0AA88QG27_9TELE</name>
<comment type="caution">
    <text evidence="2">The sequence shown here is derived from an EMBL/GenBank/DDBJ whole genome shotgun (WGS) entry which is preliminary data.</text>
</comment>
<organism evidence="2 3">
    <name type="scientific">Cirrhinus molitorella</name>
    <name type="common">mud carp</name>
    <dbReference type="NCBI Taxonomy" id="172907"/>
    <lineage>
        <taxon>Eukaryota</taxon>
        <taxon>Metazoa</taxon>
        <taxon>Chordata</taxon>
        <taxon>Craniata</taxon>
        <taxon>Vertebrata</taxon>
        <taxon>Euteleostomi</taxon>
        <taxon>Actinopterygii</taxon>
        <taxon>Neopterygii</taxon>
        <taxon>Teleostei</taxon>
        <taxon>Ostariophysi</taxon>
        <taxon>Cypriniformes</taxon>
        <taxon>Cyprinidae</taxon>
        <taxon>Labeoninae</taxon>
        <taxon>Labeonini</taxon>
        <taxon>Cirrhinus</taxon>
    </lineage>
</organism>
<feature type="region of interest" description="Disordered" evidence="1">
    <location>
        <begin position="208"/>
        <end position="228"/>
    </location>
</feature>
<dbReference type="PANTHER" id="PTHR46902:SF1">
    <property type="entry name" value="DOMON DOMAIN-CONTAINING PROTEIN FRRS1L"/>
    <property type="match status" value="1"/>
</dbReference>
<dbReference type="EMBL" id="JAUYZG010000002">
    <property type="protein sequence ID" value="KAK2913235.1"/>
    <property type="molecule type" value="Genomic_DNA"/>
</dbReference>
<feature type="compositionally biased region" description="Low complexity" evidence="1">
    <location>
        <begin position="1239"/>
        <end position="1259"/>
    </location>
</feature>
<evidence type="ECO:0000313" key="2">
    <source>
        <dbReference type="EMBL" id="KAK2913235.1"/>
    </source>
</evidence>
<dbReference type="InterPro" id="IPR042789">
    <property type="entry name" value="FRRS1L"/>
</dbReference>
<dbReference type="InterPro" id="IPR005468">
    <property type="entry name" value="Avidin/str"/>
</dbReference>
<dbReference type="Proteomes" id="UP001187343">
    <property type="component" value="Unassembled WGS sequence"/>
</dbReference>
<protein>
    <submittedName>
        <fullName evidence="2">Uncharacterized protein</fullName>
    </submittedName>
</protein>
<gene>
    <name evidence="2" type="ORF">Q8A67_001634</name>
</gene>
<proteinExistence type="predicted"/>
<feature type="compositionally biased region" description="Low complexity" evidence="1">
    <location>
        <begin position="208"/>
        <end position="225"/>
    </location>
</feature>
<dbReference type="GO" id="GO:1900449">
    <property type="term" value="P:regulation of glutamate receptor signaling pathway"/>
    <property type="evidence" value="ECO:0007669"/>
    <property type="project" value="InterPro"/>
</dbReference>
<evidence type="ECO:0000256" key="1">
    <source>
        <dbReference type="SAM" id="MobiDB-lite"/>
    </source>
</evidence>
<dbReference type="PANTHER" id="PTHR46902">
    <property type="entry name" value="DOMON DOMAIN-CONTAINING PROTEIN FRRS1L"/>
    <property type="match status" value="1"/>
</dbReference>
<feature type="compositionally biased region" description="Polar residues" evidence="1">
    <location>
        <begin position="1432"/>
        <end position="1445"/>
    </location>
</feature>
<feature type="region of interest" description="Disordered" evidence="1">
    <location>
        <begin position="1432"/>
        <end position="1507"/>
    </location>
</feature>
<dbReference type="PROSITE" id="PS51326">
    <property type="entry name" value="AVIDIN_2"/>
    <property type="match status" value="1"/>
</dbReference>